<evidence type="ECO:0000259" key="3">
    <source>
        <dbReference type="Pfam" id="PF05532"/>
    </source>
</evidence>
<comment type="similarity">
    <text evidence="1">Belongs to the UPF0337 (CsbD) family.</text>
</comment>
<keyword evidence="5" id="KW-1185">Reference proteome</keyword>
<dbReference type="Pfam" id="PF05532">
    <property type="entry name" value="CsbD"/>
    <property type="match status" value="1"/>
</dbReference>
<sequence>MSTGDKASHAIRRARGRVEETLGKALGNERMTARGRTDRKAGDLKQAVEKVKDAFRG</sequence>
<reference evidence="5" key="1">
    <citation type="journal article" date="2019" name="Int. J. Syst. Evol. Microbiol.">
        <title>The Global Catalogue of Microorganisms (GCM) 10K type strain sequencing project: providing services to taxonomists for standard genome sequencing and annotation.</title>
        <authorList>
            <consortium name="The Broad Institute Genomics Platform"/>
            <consortium name="The Broad Institute Genome Sequencing Center for Infectious Disease"/>
            <person name="Wu L."/>
            <person name="Ma J."/>
        </authorList>
    </citation>
    <scope>NUCLEOTIDE SEQUENCE [LARGE SCALE GENOMIC DNA]</scope>
    <source>
        <strain evidence="5">JCM 13006</strain>
    </source>
</reference>
<feature type="domain" description="CsbD-like" evidence="3">
    <location>
        <begin position="5"/>
        <end position="56"/>
    </location>
</feature>
<comment type="caution">
    <text evidence="4">The sequence shown here is derived from an EMBL/GenBank/DDBJ whole genome shotgun (WGS) entry which is preliminary data.</text>
</comment>
<protein>
    <submittedName>
        <fullName evidence="4">CsbD family protein</fullName>
    </submittedName>
</protein>
<feature type="region of interest" description="Disordered" evidence="2">
    <location>
        <begin position="1"/>
        <end position="45"/>
    </location>
</feature>
<feature type="compositionally biased region" description="Basic and acidic residues" evidence="2">
    <location>
        <begin position="31"/>
        <end position="45"/>
    </location>
</feature>
<dbReference type="EMBL" id="BAABIS010000001">
    <property type="protein sequence ID" value="GAA4836984.1"/>
    <property type="molecule type" value="Genomic_DNA"/>
</dbReference>
<name>A0ABP9DCV0_9ACTN</name>
<evidence type="ECO:0000313" key="5">
    <source>
        <dbReference type="Proteomes" id="UP001501752"/>
    </source>
</evidence>
<proteinExistence type="inferred from homology"/>
<dbReference type="InterPro" id="IPR036629">
    <property type="entry name" value="YjbJ_sf"/>
</dbReference>
<gene>
    <name evidence="4" type="ORF">GCM10023235_09940</name>
</gene>
<dbReference type="Proteomes" id="UP001501752">
    <property type="component" value="Unassembled WGS sequence"/>
</dbReference>
<accession>A0ABP9DCV0</accession>
<dbReference type="InterPro" id="IPR008462">
    <property type="entry name" value="CsbD"/>
</dbReference>
<evidence type="ECO:0000256" key="1">
    <source>
        <dbReference type="ARBA" id="ARBA00009129"/>
    </source>
</evidence>
<evidence type="ECO:0000313" key="4">
    <source>
        <dbReference type="EMBL" id="GAA4836984.1"/>
    </source>
</evidence>
<dbReference type="SUPFAM" id="SSF69047">
    <property type="entry name" value="Hypothetical protein YjbJ"/>
    <property type="match status" value="1"/>
</dbReference>
<evidence type="ECO:0000256" key="2">
    <source>
        <dbReference type="SAM" id="MobiDB-lite"/>
    </source>
</evidence>
<organism evidence="4 5">
    <name type="scientific">Kitasatospora terrestris</name>
    <dbReference type="NCBI Taxonomy" id="258051"/>
    <lineage>
        <taxon>Bacteria</taxon>
        <taxon>Bacillati</taxon>
        <taxon>Actinomycetota</taxon>
        <taxon>Actinomycetes</taxon>
        <taxon>Kitasatosporales</taxon>
        <taxon>Streptomycetaceae</taxon>
        <taxon>Kitasatospora</taxon>
    </lineage>
</organism>
<dbReference type="RefSeq" id="WP_345695525.1">
    <property type="nucleotide sequence ID" value="NZ_BAABIS010000001.1"/>
</dbReference>